<dbReference type="RefSeq" id="WP_087031894.1">
    <property type="nucleotide sequence ID" value="NZ_FJNE01000002.1"/>
</dbReference>
<reference evidence="2 3" key="1">
    <citation type="submission" date="2016-02" db="EMBL/GenBank/DDBJ databases">
        <authorList>
            <person name="Wen L."/>
            <person name="He K."/>
            <person name="Yang H."/>
        </authorList>
    </citation>
    <scope>NUCLEOTIDE SEQUENCE [LARGE SCALE GENOMIC DNA]</scope>
    <source>
        <strain evidence="2">Trichococcus palustris</strain>
    </source>
</reference>
<name>A0A143YC97_9LACT</name>
<evidence type="ECO:0000256" key="1">
    <source>
        <dbReference type="SAM" id="Coils"/>
    </source>
</evidence>
<proteinExistence type="predicted"/>
<protein>
    <submittedName>
        <fullName evidence="2">Uncharacterized protein</fullName>
    </submittedName>
</protein>
<evidence type="ECO:0000313" key="2">
    <source>
        <dbReference type="EMBL" id="CZQ87242.1"/>
    </source>
</evidence>
<dbReference type="STRING" id="140314.SAMN04488076_10588"/>
<organism evidence="2 3">
    <name type="scientific">Trichococcus palustris</name>
    <dbReference type="NCBI Taxonomy" id="140314"/>
    <lineage>
        <taxon>Bacteria</taxon>
        <taxon>Bacillati</taxon>
        <taxon>Bacillota</taxon>
        <taxon>Bacilli</taxon>
        <taxon>Lactobacillales</taxon>
        <taxon>Carnobacteriaceae</taxon>
        <taxon>Trichococcus</taxon>
    </lineage>
</organism>
<dbReference type="OrthoDB" id="1655898at2"/>
<accession>A0A143YC97</accession>
<evidence type="ECO:0000313" key="3">
    <source>
        <dbReference type="Proteomes" id="UP000242754"/>
    </source>
</evidence>
<feature type="coiled-coil region" evidence="1">
    <location>
        <begin position="87"/>
        <end position="153"/>
    </location>
</feature>
<dbReference type="AlphaFoldDB" id="A0A143YC97"/>
<dbReference type="EMBL" id="FJNE01000002">
    <property type="protein sequence ID" value="CZQ87242.1"/>
    <property type="molecule type" value="Genomic_DNA"/>
</dbReference>
<gene>
    <name evidence="2" type="ORF">Tpal_870</name>
</gene>
<keyword evidence="1" id="KW-0175">Coiled coil</keyword>
<dbReference type="Proteomes" id="UP000242754">
    <property type="component" value="Unassembled WGS sequence"/>
</dbReference>
<keyword evidence="3" id="KW-1185">Reference proteome</keyword>
<sequence length="323" mass="37201">MGDKIIFPHNYEGYLKKGLLAFEQGDLSIAEERIGKALHIKKTAEIVPLYIMLLQETNQPIKAVRFIEDYQSGIAEANSLGNLDFLYIKCLIQAENYEQAREQLESRKNQGDLTTDLAFTLQQLEAEVEKVELENLEKKLKQSTDILKAEKGIAEQSFQKQQQYTTQLKVLDDDYFLKIAERLLLNRGVHRLLKTEVLHQCLERKLNTVIKANVSGKEVRIDLSQLLPLKETELFKHGSAYIDEQIADQDPTLAQVIRNEFFMQLSLLYPFEEQEIGAVEDWMAILYLKYTGGDYVGFENAESIILKIEKIEKEIAELATFFD</sequence>